<protein>
    <recommendedName>
        <fullName evidence="5">DNA-damage-inducible protein D</fullName>
    </recommendedName>
</protein>
<name>A0A9Q2PCE7_RHOHA</name>
<evidence type="ECO:0008006" key="5">
    <source>
        <dbReference type="Google" id="ProtNLM"/>
    </source>
</evidence>
<dbReference type="Proteomes" id="UP000808906">
    <property type="component" value="Unassembled WGS sequence"/>
</dbReference>
<gene>
    <name evidence="3" type="ORF">GS441_20040</name>
</gene>
<keyword evidence="1" id="KW-0175">Coiled coil</keyword>
<evidence type="ECO:0000313" key="3">
    <source>
        <dbReference type="EMBL" id="MBM4567621.1"/>
    </source>
</evidence>
<comment type="caution">
    <text evidence="3">The sequence shown here is derived from an EMBL/GenBank/DDBJ whole genome shotgun (WGS) entry which is preliminary data.</text>
</comment>
<dbReference type="AlphaFoldDB" id="A0A9Q2PCE7"/>
<sequence length="183" mass="20185">MTSAGNQGHDVITNFAGSRKASRTNPAEDFQLSRFAAYLVAMNGDPNKPEVAEAQSYFAIRTREAETRPASQLDILRAAIDQIEVAQREASEAKQIAERSEARLDAIEGRHDWFSALGYARLHRIPNTSSQFLKRVGAHATSVAKARGISPVKVPHQLFGEVNSYPAWIWEIAFDGFKEGDVA</sequence>
<feature type="coiled-coil region" evidence="1">
    <location>
        <begin position="76"/>
        <end position="110"/>
    </location>
</feature>
<proteinExistence type="predicted"/>
<evidence type="ECO:0000313" key="4">
    <source>
        <dbReference type="Proteomes" id="UP000808906"/>
    </source>
</evidence>
<evidence type="ECO:0000256" key="2">
    <source>
        <dbReference type="SAM" id="MobiDB-lite"/>
    </source>
</evidence>
<accession>A0A9Q2PCE7</accession>
<dbReference type="EMBL" id="WUXR01000013">
    <property type="protein sequence ID" value="MBM4567621.1"/>
    <property type="molecule type" value="Genomic_DNA"/>
</dbReference>
<feature type="region of interest" description="Disordered" evidence="2">
    <location>
        <begin position="1"/>
        <end position="23"/>
    </location>
</feature>
<evidence type="ECO:0000256" key="1">
    <source>
        <dbReference type="SAM" id="Coils"/>
    </source>
</evidence>
<organism evidence="3 4">
    <name type="scientific">Rhodococcus hoagii</name>
    <name type="common">Corynebacterium equii</name>
    <dbReference type="NCBI Taxonomy" id="43767"/>
    <lineage>
        <taxon>Bacteria</taxon>
        <taxon>Bacillati</taxon>
        <taxon>Actinomycetota</taxon>
        <taxon>Actinomycetes</taxon>
        <taxon>Mycobacteriales</taxon>
        <taxon>Nocardiaceae</taxon>
        <taxon>Prescottella</taxon>
    </lineage>
</organism>
<reference evidence="3" key="1">
    <citation type="submission" date="2019-11" db="EMBL/GenBank/DDBJ databases">
        <title>Spread of Macrolides and rifampicin resistant Rhodococcus equi in clinical isolates in the USA.</title>
        <authorList>
            <person name="Alvarez-Narvaez S."/>
            <person name="Huber L."/>
            <person name="Cohen N.D."/>
            <person name="Slovis N."/>
            <person name="Greiter M."/>
            <person name="Giguere S."/>
            <person name="Hart K."/>
        </authorList>
    </citation>
    <scope>NUCLEOTIDE SEQUENCE</scope>
    <source>
        <strain evidence="3">Lh_17</strain>
    </source>
</reference>